<name>A0ABS2DEB4_9BACI</name>
<organism evidence="2 3">
    <name type="scientific">Bacillus suaedaesalsae</name>
    <dbReference type="NCBI Taxonomy" id="2810349"/>
    <lineage>
        <taxon>Bacteria</taxon>
        <taxon>Bacillati</taxon>
        <taxon>Bacillota</taxon>
        <taxon>Bacilli</taxon>
        <taxon>Bacillales</taxon>
        <taxon>Bacillaceae</taxon>
        <taxon>Bacillus</taxon>
    </lineage>
</organism>
<dbReference type="InterPro" id="IPR045509">
    <property type="entry name" value="HD_assoc_2"/>
</dbReference>
<keyword evidence="3" id="KW-1185">Reference proteome</keyword>
<dbReference type="SUPFAM" id="SSF109604">
    <property type="entry name" value="HD-domain/PDEase-like"/>
    <property type="match status" value="1"/>
</dbReference>
<protein>
    <submittedName>
        <fullName evidence="2">HD domain-containing protein</fullName>
    </submittedName>
</protein>
<dbReference type="InterPro" id="IPR003607">
    <property type="entry name" value="HD/PDEase_dom"/>
</dbReference>
<dbReference type="RefSeq" id="WP_204202182.1">
    <property type="nucleotide sequence ID" value="NZ_JAFELM010000016.1"/>
</dbReference>
<evidence type="ECO:0000259" key="1">
    <source>
        <dbReference type="PROSITE" id="PS51831"/>
    </source>
</evidence>
<dbReference type="EMBL" id="JAFELM010000016">
    <property type="protein sequence ID" value="MBM6616804.1"/>
    <property type="molecule type" value="Genomic_DNA"/>
</dbReference>
<gene>
    <name evidence="2" type="ORF">JR050_03795</name>
</gene>
<dbReference type="InterPro" id="IPR006674">
    <property type="entry name" value="HD_domain"/>
</dbReference>
<dbReference type="Pfam" id="PF01966">
    <property type="entry name" value="HD"/>
    <property type="match status" value="1"/>
</dbReference>
<reference evidence="2 3" key="1">
    <citation type="submission" date="2021-02" db="EMBL/GenBank/DDBJ databases">
        <title>Bacillus sp. RD4P76, an endophyte from a halophyte.</title>
        <authorList>
            <person name="Sun J.-Q."/>
        </authorList>
    </citation>
    <scope>NUCLEOTIDE SEQUENCE [LARGE SCALE GENOMIC DNA]</scope>
    <source>
        <strain evidence="2 3">RD4P76</strain>
    </source>
</reference>
<dbReference type="Pfam" id="PF19276">
    <property type="entry name" value="HD_assoc_2"/>
    <property type="match status" value="1"/>
</dbReference>
<proteinExistence type="predicted"/>
<feature type="domain" description="HD" evidence="1">
    <location>
        <begin position="61"/>
        <end position="178"/>
    </location>
</feature>
<dbReference type="SMART" id="SM00471">
    <property type="entry name" value="HDc"/>
    <property type="match status" value="1"/>
</dbReference>
<dbReference type="Proteomes" id="UP001518925">
    <property type="component" value="Unassembled WGS sequence"/>
</dbReference>
<dbReference type="PANTHER" id="PTHR11373">
    <property type="entry name" value="DEOXYNUCLEOSIDE TRIPHOSPHATE TRIPHOSPHOHYDROLASE"/>
    <property type="match status" value="1"/>
</dbReference>
<dbReference type="PANTHER" id="PTHR11373:SF4">
    <property type="entry name" value="DEOXYNUCLEOSIDE TRIPHOSPHATE TRIPHOSPHOHYDROLASE SAMHD1"/>
    <property type="match status" value="1"/>
</dbReference>
<dbReference type="PROSITE" id="PS51831">
    <property type="entry name" value="HD"/>
    <property type="match status" value="1"/>
</dbReference>
<dbReference type="InterPro" id="IPR050135">
    <property type="entry name" value="dGTPase-like"/>
</dbReference>
<dbReference type="CDD" id="cd00077">
    <property type="entry name" value="HDc"/>
    <property type="match status" value="1"/>
</dbReference>
<accession>A0ABS2DEB4</accession>
<dbReference type="Gene3D" id="1.10.3210.10">
    <property type="entry name" value="Hypothetical protein af1432"/>
    <property type="match status" value="1"/>
</dbReference>
<comment type="caution">
    <text evidence="2">The sequence shown here is derived from an EMBL/GenBank/DDBJ whole genome shotgun (WGS) entry which is preliminary data.</text>
</comment>
<evidence type="ECO:0000313" key="3">
    <source>
        <dbReference type="Proteomes" id="UP001518925"/>
    </source>
</evidence>
<sequence>MTYPNGKLSEEKVFKDPVHRYIHVRDKLIWDLIGTPEFQRLRRIRQLGTTYLTFHGAEHSRFNHSLGVYEIIRRMIDDVFVDREQWDNNERLLCLCAALLHDLGHGPFSHSFEKVFHLDHEEFTRAIILGDTQINKVLSRMGKDFPKKVAEVIAKTYENKLVVSMISSQIDADRMDYLQRDAYFTGVSYGQFDMERILRVMRPREDQVVIKKSGMHAVEDYIMSRYQMYWQIYFHPVSRAAEVILTKILHRAKHLHQDFYNFKTEPVHFYSLFEEEVNVHDYLKLDESIILFYFQAWMEEEDPILADLCSRFVNRNLFQYAEFNPSLQMQQWFDLIQLFKKAGIDPDYYLVLDSSSDLPYDFYRPGEEEERMPIHLLMPNGELRELSRESEIVEAISGKRRTDHKLYYPLDLIEDLSTKRKVKEQILEILKKPY</sequence>
<evidence type="ECO:0000313" key="2">
    <source>
        <dbReference type="EMBL" id="MBM6616804.1"/>
    </source>
</evidence>